<evidence type="ECO:0000313" key="2">
    <source>
        <dbReference type="Proteomes" id="UP000199136"/>
    </source>
</evidence>
<reference evidence="1 2" key="1">
    <citation type="submission" date="2016-10" db="EMBL/GenBank/DDBJ databases">
        <authorList>
            <person name="de Groot N.N."/>
        </authorList>
    </citation>
    <scope>NUCLEOTIDE SEQUENCE [LARGE SCALE GENOMIC DNA]</scope>
    <source>
        <strain evidence="1 2">DSM 20581</strain>
    </source>
</reference>
<organism evidence="1 2">
    <name type="scientific">Desemzia incerta</name>
    <dbReference type="NCBI Taxonomy" id="82801"/>
    <lineage>
        <taxon>Bacteria</taxon>
        <taxon>Bacillati</taxon>
        <taxon>Bacillota</taxon>
        <taxon>Bacilli</taxon>
        <taxon>Lactobacillales</taxon>
        <taxon>Carnobacteriaceae</taxon>
        <taxon>Desemzia</taxon>
    </lineage>
</organism>
<dbReference type="EMBL" id="FOXW01000001">
    <property type="protein sequence ID" value="SFP99749.1"/>
    <property type="molecule type" value="Genomic_DNA"/>
</dbReference>
<dbReference type="Proteomes" id="UP000199136">
    <property type="component" value="Unassembled WGS sequence"/>
</dbReference>
<dbReference type="STRING" id="82801.SAMN04488506_0236"/>
<keyword evidence="2" id="KW-1185">Reference proteome</keyword>
<dbReference type="RefSeq" id="WP_092479317.1">
    <property type="nucleotide sequence ID" value="NZ_FOXW01000001.1"/>
</dbReference>
<sequence length="178" mass="20878">MLRLLIIIAVIAMFVYSFKQSKKYSPAKPSFNTVLTFDPEVYVDIRFYEVFRELAKWEKSGSTSFKGNVNLSKEELIRLICEVLDMPLEKFRVTHLSKTEGEEIDYIVTFVAIPKPRIEDYPNLEIIGDWENYGKNSYRIWASISPEEFKQFIIQELAIPEDSFTIYSPADLIWTRLL</sequence>
<gene>
    <name evidence="1" type="ORF">SAMN04488506_0236</name>
</gene>
<accession>A0A1I5UX11</accession>
<evidence type="ECO:0000313" key="1">
    <source>
        <dbReference type="EMBL" id="SFP99749.1"/>
    </source>
</evidence>
<dbReference type="AlphaFoldDB" id="A0A1I5UX11"/>
<protein>
    <submittedName>
        <fullName evidence="1">Uncharacterized protein</fullName>
    </submittedName>
</protein>
<proteinExistence type="predicted"/>
<dbReference type="OrthoDB" id="2297535at2"/>
<name>A0A1I5UX11_9LACT</name>